<organism evidence="2 3">
    <name type="scientific">Halosolutus amylolyticus</name>
    <dbReference type="NCBI Taxonomy" id="2932267"/>
    <lineage>
        <taxon>Archaea</taxon>
        <taxon>Methanobacteriati</taxon>
        <taxon>Methanobacteriota</taxon>
        <taxon>Stenosarchaea group</taxon>
        <taxon>Halobacteria</taxon>
        <taxon>Halobacteriales</taxon>
        <taxon>Natrialbaceae</taxon>
        <taxon>Halosolutus</taxon>
    </lineage>
</organism>
<evidence type="ECO:0000313" key="3">
    <source>
        <dbReference type="Proteomes" id="UP001595898"/>
    </source>
</evidence>
<dbReference type="PANTHER" id="PTHR46211">
    <property type="entry name" value="GLYCEROPHOSPHORYL DIESTER PHOSPHODIESTERASE"/>
    <property type="match status" value="1"/>
</dbReference>
<dbReference type="InterPro" id="IPR017946">
    <property type="entry name" value="PLC-like_Pdiesterase_TIM-brl"/>
</dbReference>
<dbReference type="AlphaFoldDB" id="A0ABD5PUY6"/>
<dbReference type="RefSeq" id="WP_250140857.1">
    <property type="nucleotide sequence ID" value="NZ_JALIQP010000003.1"/>
</dbReference>
<sequence>MSFSSRPDVSRRRLLAGMGAGVSGVAVWGLSPLIGSGSVTSDRPQIVGHRGAEGLAPPNTEAAIRRALEVGVDGVELDVRRTSDGELLLFHDPVLDWDSTGHGWIRNTPWDEIEGAQVDGEPLVTLDRALETIAPSDASIYLELKDGGYTDAVLETVAEHGLTDRTTIIAFDAPVLDPAQGAGVSTGLVGSVPTPWLAEDAAAAGADAAFTHYAPHGVPTFVDETRERGLTAGVWKLVDTKETIRDVLEHDLDVLVTNRPDFAFDVLQDA</sequence>
<name>A0ABD5PUY6_9EURY</name>
<dbReference type="Proteomes" id="UP001595898">
    <property type="component" value="Unassembled WGS sequence"/>
</dbReference>
<proteinExistence type="predicted"/>
<evidence type="ECO:0000259" key="1">
    <source>
        <dbReference type="PROSITE" id="PS51704"/>
    </source>
</evidence>
<dbReference type="InterPro" id="IPR006311">
    <property type="entry name" value="TAT_signal"/>
</dbReference>
<protein>
    <submittedName>
        <fullName evidence="2">Glycerophosphodiester phosphodiesterase</fullName>
    </submittedName>
</protein>
<dbReference type="SUPFAM" id="SSF51695">
    <property type="entry name" value="PLC-like phosphodiesterases"/>
    <property type="match status" value="1"/>
</dbReference>
<dbReference type="CDD" id="cd08556">
    <property type="entry name" value="GDPD"/>
    <property type="match status" value="1"/>
</dbReference>
<comment type="caution">
    <text evidence="2">The sequence shown here is derived from an EMBL/GenBank/DDBJ whole genome shotgun (WGS) entry which is preliminary data.</text>
</comment>
<evidence type="ECO:0000313" key="2">
    <source>
        <dbReference type="EMBL" id="MFC4544115.1"/>
    </source>
</evidence>
<accession>A0ABD5PUY6</accession>
<feature type="domain" description="GP-PDE" evidence="1">
    <location>
        <begin position="44"/>
        <end position="267"/>
    </location>
</feature>
<dbReference type="PROSITE" id="PS51318">
    <property type="entry name" value="TAT"/>
    <property type="match status" value="1"/>
</dbReference>
<dbReference type="EMBL" id="JBHSFA010000011">
    <property type="protein sequence ID" value="MFC4544115.1"/>
    <property type="molecule type" value="Genomic_DNA"/>
</dbReference>
<keyword evidence="3" id="KW-1185">Reference proteome</keyword>
<dbReference type="Pfam" id="PF03009">
    <property type="entry name" value="GDPD"/>
    <property type="match status" value="1"/>
</dbReference>
<dbReference type="Gene3D" id="3.20.20.190">
    <property type="entry name" value="Phosphatidylinositol (PI) phosphodiesterase"/>
    <property type="match status" value="1"/>
</dbReference>
<dbReference type="PANTHER" id="PTHR46211:SF14">
    <property type="entry name" value="GLYCEROPHOSPHODIESTER PHOSPHODIESTERASE"/>
    <property type="match status" value="1"/>
</dbReference>
<reference evidence="2 3" key="1">
    <citation type="journal article" date="2019" name="Int. J. Syst. Evol. Microbiol.">
        <title>The Global Catalogue of Microorganisms (GCM) 10K type strain sequencing project: providing services to taxonomists for standard genome sequencing and annotation.</title>
        <authorList>
            <consortium name="The Broad Institute Genomics Platform"/>
            <consortium name="The Broad Institute Genome Sequencing Center for Infectious Disease"/>
            <person name="Wu L."/>
            <person name="Ma J."/>
        </authorList>
    </citation>
    <scope>NUCLEOTIDE SEQUENCE [LARGE SCALE GENOMIC DNA]</scope>
    <source>
        <strain evidence="2 3">WLHS5</strain>
    </source>
</reference>
<dbReference type="PROSITE" id="PS51704">
    <property type="entry name" value="GP_PDE"/>
    <property type="match status" value="1"/>
</dbReference>
<gene>
    <name evidence="2" type="ORF">ACFO5R_19500</name>
</gene>
<dbReference type="InterPro" id="IPR030395">
    <property type="entry name" value="GP_PDE_dom"/>
</dbReference>